<dbReference type="AlphaFoldDB" id="A0AAJ1CGF4"/>
<evidence type="ECO:0000313" key="1">
    <source>
        <dbReference type="EMBL" id="MCQ5083856.1"/>
    </source>
</evidence>
<sequence>MSKVPNIRYQFYATLLDSFQSYLSSDEIWEKYWGSSTKPETLTPDEFCEKSKQDVLDRINRVPFQSAAADQGTCFNEIVDCLVLNKATCREDMVLRSDKERQIFSADFRGQTYEFPMSICWEFAKYYKGALPQVFCEGVLPTKYGDVRLYGYIDELMPFGIHDIKTTGGYQAGNFRKHWQHHAYPFCMEQMGTLVKYFEYNICEIKRLQCGAVKTASFTEFYPYLPEETRMLLTAHCEQFIEFIEANRHKITDTKIFNQE</sequence>
<dbReference type="EMBL" id="JANGBQ010000024">
    <property type="protein sequence ID" value="MCQ5083856.1"/>
    <property type="molecule type" value="Genomic_DNA"/>
</dbReference>
<accession>A0AAJ1CGF4</accession>
<proteinExistence type="predicted"/>
<keyword evidence="1" id="KW-0255">Endonuclease</keyword>
<organism evidence="1 2">
    <name type="scientific">Alistipes onderdonkii</name>
    <dbReference type="NCBI Taxonomy" id="328813"/>
    <lineage>
        <taxon>Bacteria</taxon>
        <taxon>Pseudomonadati</taxon>
        <taxon>Bacteroidota</taxon>
        <taxon>Bacteroidia</taxon>
        <taxon>Bacteroidales</taxon>
        <taxon>Rikenellaceae</taxon>
        <taxon>Alistipes</taxon>
    </lineage>
</organism>
<name>A0AAJ1CGF4_9BACT</name>
<protein>
    <submittedName>
        <fullName evidence="1">HNH endonuclease</fullName>
    </submittedName>
</protein>
<dbReference type="Proteomes" id="UP001205035">
    <property type="component" value="Unassembled WGS sequence"/>
</dbReference>
<keyword evidence="1" id="KW-0540">Nuclease</keyword>
<dbReference type="GO" id="GO:0004519">
    <property type="term" value="F:endonuclease activity"/>
    <property type="evidence" value="ECO:0007669"/>
    <property type="project" value="UniProtKB-KW"/>
</dbReference>
<comment type="caution">
    <text evidence="1">The sequence shown here is derived from an EMBL/GenBank/DDBJ whole genome shotgun (WGS) entry which is preliminary data.</text>
</comment>
<evidence type="ECO:0000313" key="2">
    <source>
        <dbReference type="Proteomes" id="UP001205035"/>
    </source>
</evidence>
<gene>
    <name evidence="1" type="ORF">NE651_13280</name>
</gene>
<dbReference type="RefSeq" id="WP_022331736.1">
    <property type="nucleotide sequence ID" value="NZ_JANGBQ010000024.1"/>
</dbReference>
<keyword evidence="1" id="KW-0378">Hydrolase</keyword>
<reference evidence="1" key="1">
    <citation type="submission" date="2022-06" db="EMBL/GenBank/DDBJ databases">
        <title>Isolation of gut microbiota from human fecal samples.</title>
        <authorList>
            <person name="Pamer E.G."/>
            <person name="Barat B."/>
            <person name="Waligurski E."/>
            <person name="Medina S."/>
            <person name="Paddock L."/>
            <person name="Mostad J."/>
        </authorList>
    </citation>
    <scope>NUCLEOTIDE SEQUENCE</scope>
    <source>
        <strain evidence="1">DFI.6.22</strain>
    </source>
</reference>